<name>A0A830HYP4_9CHLO</name>
<dbReference type="Pfam" id="PF08323">
    <property type="entry name" value="Glyco_transf_5"/>
    <property type="match status" value="1"/>
</dbReference>
<feature type="compositionally biased region" description="Basic residues" evidence="8">
    <location>
        <begin position="15"/>
        <end position="32"/>
    </location>
</feature>
<dbReference type="Gene3D" id="3.40.50.2000">
    <property type="entry name" value="Glycogen Phosphorylase B"/>
    <property type="match status" value="2"/>
</dbReference>
<keyword evidence="5" id="KW-0328">Glycosyltransferase</keyword>
<feature type="compositionally biased region" description="Polar residues" evidence="8">
    <location>
        <begin position="1"/>
        <end position="12"/>
    </location>
</feature>
<comment type="pathway">
    <text evidence="2">Glycan biosynthesis; starch biosynthesis.</text>
</comment>
<dbReference type="InterPro" id="IPR011835">
    <property type="entry name" value="GS/SS"/>
</dbReference>
<accession>A0A830HYP4</accession>
<evidence type="ECO:0000256" key="6">
    <source>
        <dbReference type="ARBA" id="ARBA00022679"/>
    </source>
</evidence>
<dbReference type="PANTHER" id="PTHR46083:SF5">
    <property type="entry name" value="STARCH SYNTHASE 3, CHLOROPLASTIC_AMYLOPLASTIC"/>
    <property type="match status" value="1"/>
</dbReference>
<feature type="region of interest" description="Disordered" evidence="8">
    <location>
        <begin position="692"/>
        <end position="715"/>
    </location>
</feature>
<feature type="domain" description="Carbohydrate binding module family 25" evidence="9">
    <location>
        <begin position="739"/>
        <end position="827"/>
    </location>
</feature>
<evidence type="ECO:0000256" key="4">
    <source>
        <dbReference type="ARBA" id="ARBA00012588"/>
    </source>
</evidence>
<feature type="domain" description="Carbohydrate binding module family 25" evidence="9">
    <location>
        <begin position="576"/>
        <end position="663"/>
    </location>
</feature>
<evidence type="ECO:0000256" key="3">
    <source>
        <dbReference type="ARBA" id="ARBA00010281"/>
    </source>
</evidence>
<dbReference type="InterPro" id="IPR005085">
    <property type="entry name" value="CBM25"/>
</dbReference>
<feature type="compositionally biased region" description="Basic and acidic residues" evidence="8">
    <location>
        <begin position="176"/>
        <end position="203"/>
    </location>
</feature>
<evidence type="ECO:0000256" key="2">
    <source>
        <dbReference type="ARBA" id="ARBA00004727"/>
    </source>
</evidence>
<reference evidence="10" key="1">
    <citation type="submission" date="2020-10" db="EMBL/GenBank/DDBJ databases">
        <title>Unveiling of a novel bifunctional photoreceptor, Dualchrome1, isolated from a cosmopolitan green alga.</title>
        <authorList>
            <person name="Suzuki S."/>
            <person name="Kawachi M."/>
        </authorList>
    </citation>
    <scope>NUCLEOTIDE SEQUENCE</scope>
    <source>
        <strain evidence="10">NIES 2893</strain>
    </source>
</reference>
<dbReference type="PANTHER" id="PTHR46083">
    <property type="match status" value="1"/>
</dbReference>
<dbReference type="SUPFAM" id="SSF53756">
    <property type="entry name" value="UDP-Glycosyltransferase/glycogen phosphorylase"/>
    <property type="match status" value="1"/>
</dbReference>
<comment type="catalytic activity">
    <reaction evidence="1">
        <text>[(1-&gt;4)-alpha-D-glucosyl](n) + ADP-alpha-D-glucose = [(1-&gt;4)-alpha-D-glucosyl](n+1) + ADP + H(+)</text>
        <dbReference type="Rhea" id="RHEA:18189"/>
        <dbReference type="Rhea" id="RHEA-COMP:9584"/>
        <dbReference type="Rhea" id="RHEA-COMP:9587"/>
        <dbReference type="ChEBI" id="CHEBI:15378"/>
        <dbReference type="ChEBI" id="CHEBI:15444"/>
        <dbReference type="ChEBI" id="CHEBI:57498"/>
        <dbReference type="ChEBI" id="CHEBI:456216"/>
        <dbReference type="EC" id="2.4.1.21"/>
    </reaction>
</comment>
<protein>
    <recommendedName>
        <fullName evidence="4">starch synthase</fullName>
        <ecNumber evidence="4">2.4.1.21</ecNumber>
    </recommendedName>
</protein>
<feature type="compositionally biased region" description="Low complexity" evidence="8">
    <location>
        <begin position="158"/>
        <end position="171"/>
    </location>
</feature>
<feature type="compositionally biased region" description="Low complexity" evidence="8">
    <location>
        <begin position="253"/>
        <end position="265"/>
    </location>
</feature>
<dbReference type="InterPro" id="IPR013783">
    <property type="entry name" value="Ig-like_fold"/>
</dbReference>
<evidence type="ECO:0000313" key="10">
    <source>
        <dbReference type="EMBL" id="GHP12362.1"/>
    </source>
</evidence>
<comment type="caution">
    <text evidence="10">The sequence shown here is derived from an EMBL/GenBank/DDBJ whole genome shotgun (WGS) entry which is preliminary data.</text>
</comment>
<keyword evidence="11" id="KW-1185">Reference proteome</keyword>
<dbReference type="GO" id="GO:0004373">
    <property type="term" value="F:alpha-1,4-glucan glucosyltransferase (UDP-glucose donor) activity"/>
    <property type="evidence" value="ECO:0007669"/>
    <property type="project" value="InterPro"/>
</dbReference>
<evidence type="ECO:0000313" key="11">
    <source>
        <dbReference type="Proteomes" id="UP000660262"/>
    </source>
</evidence>
<dbReference type="EC" id="2.4.1.21" evidence="4"/>
<dbReference type="GO" id="GO:0009011">
    <property type="term" value="F:alpha-1,4-glucan glucosyltransferase (ADP-glucose donor) activity"/>
    <property type="evidence" value="ECO:0007669"/>
    <property type="project" value="UniProtKB-EC"/>
</dbReference>
<dbReference type="GO" id="GO:2001070">
    <property type="term" value="F:starch binding"/>
    <property type="evidence" value="ECO:0007669"/>
    <property type="project" value="InterPro"/>
</dbReference>
<feature type="compositionally biased region" description="Low complexity" evidence="8">
    <location>
        <begin position="33"/>
        <end position="78"/>
    </location>
</feature>
<dbReference type="Pfam" id="PF16760">
    <property type="entry name" value="CBM53"/>
    <property type="match status" value="1"/>
</dbReference>
<comment type="similarity">
    <text evidence="3">Belongs to the glycosyltransferase 1 family. Bacterial/plant glycogen synthase subfamily.</text>
</comment>
<feature type="compositionally biased region" description="Low complexity" evidence="8">
    <location>
        <begin position="204"/>
        <end position="232"/>
    </location>
</feature>
<feature type="compositionally biased region" description="Pro residues" evidence="8">
    <location>
        <begin position="298"/>
        <end position="329"/>
    </location>
</feature>
<keyword evidence="7" id="KW-0750">Starch biosynthesis</keyword>
<feature type="compositionally biased region" description="Pro residues" evidence="8">
    <location>
        <begin position="339"/>
        <end position="362"/>
    </location>
</feature>
<keyword evidence="6" id="KW-0808">Transferase</keyword>
<feature type="compositionally biased region" description="Basic and acidic residues" evidence="8">
    <location>
        <begin position="86"/>
        <end position="101"/>
    </location>
</feature>
<evidence type="ECO:0000256" key="1">
    <source>
        <dbReference type="ARBA" id="ARBA00001478"/>
    </source>
</evidence>
<dbReference type="Gene3D" id="2.60.40.10">
    <property type="entry name" value="Immunoglobulins"/>
    <property type="match status" value="2"/>
</dbReference>
<dbReference type="EMBL" id="BNJQ01000041">
    <property type="protein sequence ID" value="GHP12362.1"/>
    <property type="molecule type" value="Genomic_DNA"/>
</dbReference>
<dbReference type="UniPathway" id="UPA00152"/>
<dbReference type="Proteomes" id="UP000660262">
    <property type="component" value="Unassembled WGS sequence"/>
</dbReference>
<feature type="region of interest" description="Disordered" evidence="8">
    <location>
        <begin position="1"/>
        <end position="101"/>
    </location>
</feature>
<evidence type="ECO:0000256" key="8">
    <source>
        <dbReference type="SAM" id="MobiDB-lite"/>
    </source>
</evidence>
<dbReference type="SMART" id="SM01066">
    <property type="entry name" value="CBM_25"/>
    <property type="match status" value="2"/>
</dbReference>
<dbReference type="GO" id="GO:0019252">
    <property type="term" value="P:starch biosynthetic process"/>
    <property type="evidence" value="ECO:0007669"/>
    <property type="project" value="UniProtKB-UniPathway"/>
</dbReference>
<dbReference type="OrthoDB" id="2018403at2759"/>
<evidence type="ECO:0000256" key="7">
    <source>
        <dbReference type="ARBA" id="ARBA00022922"/>
    </source>
</evidence>
<dbReference type="CDD" id="cd03791">
    <property type="entry name" value="GT5_Glycogen_synthase_DULL1-like"/>
    <property type="match status" value="1"/>
</dbReference>
<organism evidence="10 11">
    <name type="scientific">Pycnococcus provasolii</name>
    <dbReference type="NCBI Taxonomy" id="41880"/>
    <lineage>
        <taxon>Eukaryota</taxon>
        <taxon>Viridiplantae</taxon>
        <taxon>Chlorophyta</taxon>
        <taxon>Pseudoscourfieldiophyceae</taxon>
        <taxon>Pseudoscourfieldiales</taxon>
        <taxon>Pycnococcaceae</taxon>
        <taxon>Pycnococcus</taxon>
    </lineage>
</organism>
<feature type="region of interest" description="Disordered" evidence="8">
    <location>
        <begin position="121"/>
        <end position="367"/>
    </location>
</feature>
<evidence type="ECO:0000256" key="5">
    <source>
        <dbReference type="ARBA" id="ARBA00022676"/>
    </source>
</evidence>
<evidence type="ECO:0000259" key="9">
    <source>
        <dbReference type="SMART" id="SM01066"/>
    </source>
</evidence>
<sequence>MAPLPTGTSASSLRRVPHVHGSRRRGYAHHHCQASPSSSSHGGAASSSQSVSATTQTASSLASSATSTSSTTSSSGQQPKGAPNPERLRELRMALTQARKDGDMQQLILIAGELREAVTAILGSDASEEDTAGVATAPAPRSPLPPPPPSSPLPLHPTHPASVAAAVSAVEPETEAEAHEAEWEVAEAEKEAEAAKARMEAEQKAAAARAKQAQAEQQAVAAKAAAAAAAAAEAEKQEAAAKAQAEQGEKTARLQAAQQQAAAAEAAKEEAIARAAAAQKQAELELEQQRLARAAAAPPSPPPQAAPPQAQAPPPPPPAPAAPAPPQQQQPPAAAPAAAPQPPPQPASPPQPPPAPAPPPPPPERKEDAVVLMNSAQQQNKLFITVPSVPKANEPCTLFVRCNMSNALDGHAEDARLNISSNDWRLPVEPSKDCPVDGDGCMRLMPLDRVALGDTSNGLDSNWRQAKFVIPKEAYGLSFALTARGNWDNNNGEDYRVDVAGDMDKETYVILEQQRADHKRELEQQAEDRRDVEGIVNNMLHNDIGSWRDGASCSGSPSENGAAAPWEVSPCPAACGETVTVRYSKASSSLAAASNVFLNAGMNNWRDDSNITKLPMQNDPSKPGYVMASFRVPAGTVCVNFVLSDGGSTYDNNNGRDYKIAVGTYEGDLSANNKALRSDLVEQMMYERAEGRRIRREEEEKRHKERAQRREAKKQRALEVIRRQQKHVMYAEPAQASAGQKVTIHYNPENTELNGAETVWITGGFNNWEHTSRFGPLAMTRDSALHYASTIDVPSDAFRVDFVFSDVKQGDGRYDNRGGFDWHLEVQGSTKTDKPLHVVHIAVEMAPICKVGGLGDVVTSLGRAVKELGHNVEVVLPKYNFLSYSPLLGAMEWDSTFRYNNTDIHVHKCIVEGLQCFFVESGGGHFSQDAVYMGNADAGRFDFFCGAALEFLASTARNPDIIHCHDWSTAPVAPIYWNHFNAGGLNNPRICFTIHNLDFGQAAVGGAAMQSQVFTTVSPSYAGEISGHPAVAPHLGKFHGVINGIDPDIWDPSNDQFLPLNYDENNVMEGKAAAKNALRERFGLRGDVSCPIIGVVTRLTAQKGIHLIKHAAHKTMERGGQFVLLGSAPDPKIQGDFNSLSGSIGGDMAGFCFSYDEPLSHLIYAGCDMILVPSMFEPCGLTQMIAMRYGSVPVVRGTGGLRDTVFDCDFDRARAAWEVHGASDPDEEEGTNGYSFGGTDDGALDSALNRAIDHWYSEHGGGTWADLVKRVVSQDWSWNRPALQYVELYRSARKG</sequence>
<dbReference type="HAMAP" id="MF_00484">
    <property type="entry name" value="Glycogen_synth"/>
    <property type="match status" value="1"/>
</dbReference>
<feature type="compositionally biased region" description="Pro residues" evidence="8">
    <location>
        <begin position="140"/>
        <end position="157"/>
    </location>
</feature>
<proteinExistence type="inferred from homology"/>
<dbReference type="InterPro" id="IPR013534">
    <property type="entry name" value="Starch_synth_cat_dom"/>
</dbReference>
<gene>
    <name evidence="10" type="ORF">PPROV_001109000</name>
</gene>